<evidence type="ECO:0000313" key="10">
    <source>
        <dbReference type="EMBL" id="NJQ16083.1"/>
    </source>
</evidence>
<evidence type="ECO:0000256" key="6">
    <source>
        <dbReference type="ARBA" id="ARBA00023136"/>
    </source>
</evidence>
<evidence type="ECO:0000256" key="8">
    <source>
        <dbReference type="SAM" id="Phobius"/>
    </source>
</evidence>
<feature type="transmembrane region" description="Helical" evidence="8">
    <location>
        <begin position="305"/>
        <end position="327"/>
    </location>
</feature>
<keyword evidence="5 8" id="KW-1133">Transmembrane helix</keyword>
<evidence type="ECO:0000313" key="11">
    <source>
        <dbReference type="Proteomes" id="UP000727056"/>
    </source>
</evidence>
<dbReference type="Proteomes" id="UP000727056">
    <property type="component" value="Unassembled WGS sequence"/>
</dbReference>
<dbReference type="EMBL" id="JAAVJC010000118">
    <property type="protein sequence ID" value="NJQ16083.1"/>
    <property type="molecule type" value="Genomic_DNA"/>
</dbReference>
<feature type="transmembrane region" description="Helical" evidence="8">
    <location>
        <begin position="31"/>
        <end position="56"/>
    </location>
</feature>
<comment type="subcellular location">
    <subcellularLocation>
        <location evidence="1">Membrane</location>
        <topology evidence="1">Multi-pass membrane protein</topology>
    </subcellularLocation>
</comment>
<dbReference type="PANTHER" id="PTHR30576:SF10">
    <property type="entry name" value="SLL5057 PROTEIN"/>
    <property type="match status" value="1"/>
</dbReference>
<feature type="transmembrane region" description="Helical" evidence="8">
    <location>
        <begin position="91"/>
        <end position="114"/>
    </location>
</feature>
<protein>
    <submittedName>
        <fullName evidence="10">Exopolysaccharide biosynthesis polyprenyl glycosylphosphotransferase</fullName>
    </submittedName>
</protein>
<dbReference type="InterPro" id="IPR017475">
    <property type="entry name" value="EPS_sugar_tfrase"/>
</dbReference>
<organism evidence="10 11">
    <name type="scientific">Streptomyces bohaiensis</name>
    <dbReference type="NCBI Taxonomy" id="1431344"/>
    <lineage>
        <taxon>Bacteria</taxon>
        <taxon>Bacillati</taxon>
        <taxon>Actinomycetota</taxon>
        <taxon>Actinomycetes</taxon>
        <taxon>Kitasatosporales</taxon>
        <taxon>Streptomycetaceae</taxon>
        <taxon>Streptomyces</taxon>
    </lineage>
</organism>
<sequence length="493" mass="52246">MRNAGTSRYAPEGEPSLAAPRPRPAGRAKPAWYAPTTVGVDLAGVLLPLATVHWAIGRPNPLLTAAVATAGWLALRGAHRRYAHRGLAESRGLLAALHDWALLVGLLAVLRVLFDEGSPPLTSLLALLPALLLTAATGALLHRHLTAERRRAHALRRVLLVGEPPGADEVAARLAAGTDHPYVVVGVVPVGDGSPAFGVPVCGRLPATDADAEHPDGAVVLEAATRLRADLVLAVPGAHLCGERLRRVGWALQDAGLPLTVSCGLTDVAPRRLAVGAAAGLGLLHLDPPTRGGGALVAKAALDRVGAALGLLLLSPLFALVAVAVRLDSRGPALYRQHRVGRHGVPFTMWKFRTMVPGAERLRPELDEANEAHGGPLFKLRRDPRVTRVGRLLRRSSLDELPQLVNVLTGNMSLVGPRPPLPDEVAQYTPAEARRLRMRPGMTGLWQVGGRSDLSWDEGIALDLSYTDNWSLTQDLDILARTARAVTGGRGAY</sequence>
<keyword evidence="11" id="KW-1185">Reference proteome</keyword>
<evidence type="ECO:0000256" key="1">
    <source>
        <dbReference type="ARBA" id="ARBA00004141"/>
    </source>
</evidence>
<dbReference type="Pfam" id="PF02397">
    <property type="entry name" value="Bac_transf"/>
    <property type="match status" value="1"/>
</dbReference>
<evidence type="ECO:0000256" key="3">
    <source>
        <dbReference type="ARBA" id="ARBA00022679"/>
    </source>
</evidence>
<feature type="region of interest" description="Disordered" evidence="7">
    <location>
        <begin position="1"/>
        <end position="24"/>
    </location>
</feature>
<dbReference type="NCBIfam" id="TIGR03025">
    <property type="entry name" value="EPS_sugtrans"/>
    <property type="match status" value="1"/>
</dbReference>
<feature type="compositionally biased region" description="Low complexity" evidence="7">
    <location>
        <begin position="15"/>
        <end position="24"/>
    </location>
</feature>
<comment type="similarity">
    <text evidence="2">Belongs to the bacterial sugar transferase family.</text>
</comment>
<keyword evidence="6 8" id="KW-0472">Membrane</keyword>
<dbReference type="RefSeq" id="WP_168088836.1">
    <property type="nucleotide sequence ID" value="NZ_BHZH01000333.1"/>
</dbReference>
<accession>A0ABX1CD94</accession>
<keyword evidence="3" id="KW-0808">Transferase</keyword>
<feature type="domain" description="Bacterial sugar transferase" evidence="9">
    <location>
        <begin position="299"/>
        <end position="486"/>
    </location>
</feature>
<reference evidence="10 11" key="1">
    <citation type="submission" date="2020-03" db="EMBL/GenBank/DDBJ databases">
        <title>Draft genome of Streptomyces sp. ventii, isolated from the Axial Seamount in the Pacific Ocean, and resequencing of the two type strains Streptomyces lonarensis strain NCL 716 and Streptomyces bohaiensis strain 11A07.</title>
        <authorList>
            <person name="Loughran R.M."/>
            <person name="Pfannmuller K.M."/>
            <person name="Wasson B.J."/>
            <person name="Deadmond M.C."/>
            <person name="Paddock B.E."/>
            <person name="Koyack M.J."/>
            <person name="Gallegos D.A."/>
            <person name="Mitchell E.A."/>
            <person name="Ushijima B."/>
            <person name="Saw J.H."/>
            <person name="Mcphail K.L."/>
            <person name="Videau P."/>
        </authorList>
    </citation>
    <scope>NUCLEOTIDE SEQUENCE [LARGE SCALE GENOMIC DNA]</scope>
    <source>
        <strain evidence="10 11">11A07</strain>
    </source>
</reference>
<evidence type="ECO:0000256" key="5">
    <source>
        <dbReference type="ARBA" id="ARBA00022989"/>
    </source>
</evidence>
<keyword evidence="4 8" id="KW-0812">Transmembrane</keyword>
<evidence type="ECO:0000256" key="2">
    <source>
        <dbReference type="ARBA" id="ARBA00006464"/>
    </source>
</evidence>
<dbReference type="InterPro" id="IPR003362">
    <property type="entry name" value="Bact_transf"/>
</dbReference>
<proteinExistence type="inferred from homology"/>
<feature type="transmembrane region" description="Helical" evidence="8">
    <location>
        <begin position="120"/>
        <end position="141"/>
    </location>
</feature>
<name>A0ABX1CD94_9ACTN</name>
<dbReference type="PANTHER" id="PTHR30576">
    <property type="entry name" value="COLANIC BIOSYNTHESIS UDP-GLUCOSE LIPID CARRIER TRANSFERASE"/>
    <property type="match status" value="1"/>
</dbReference>
<gene>
    <name evidence="10" type="ORF">HCN52_14280</name>
</gene>
<comment type="caution">
    <text evidence="10">The sequence shown here is derived from an EMBL/GenBank/DDBJ whole genome shotgun (WGS) entry which is preliminary data.</text>
</comment>
<evidence type="ECO:0000259" key="9">
    <source>
        <dbReference type="Pfam" id="PF02397"/>
    </source>
</evidence>
<feature type="transmembrane region" description="Helical" evidence="8">
    <location>
        <begin position="62"/>
        <end position="79"/>
    </location>
</feature>
<evidence type="ECO:0000256" key="4">
    <source>
        <dbReference type="ARBA" id="ARBA00022692"/>
    </source>
</evidence>
<evidence type="ECO:0000256" key="7">
    <source>
        <dbReference type="SAM" id="MobiDB-lite"/>
    </source>
</evidence>